<dbReference type="Gene3D" id="3.40.720.10">
    <property type="entry name" value="Alkaline Phosphatase, subunit A"/>
    <property type="match status" value="1"/>
</dbReference>
<evidence type="ECO:0000313" key="7">
    <source>
        <dbReference type="Proteomes" id="UP000244527"/>
    </source>
</evidence>
<name>A0A2S1LIW7_9FLAO</name>
<gene>
    <name evidence="6" type="ORF">FFWV33_15120</name>
</gene>
<dbReference type="PANTHER" id="PTHR42693">
    <property type="entry name" value="ARYLSULFATASE FAMILY MEMBER"/>
    <property type="match status" value="1"/>
</dbReference>
<dbReference type="PANTHER" id="PTHR42693:SF53">
    <property type="entry name" value="ENDO-4-O-SULFATASE"/>
    <property type="match status" value="1"/>
</dbReference>
<dbReference type="InterPro" id="IPR000917">
    <property type="entry name" value="Sulfatase_N"/>
</dbReference>
<evidence type="ECO:0000259" key="5">
    <source>
        <dbReference type="Pfam" id="PF00884"/>
    </source>
</evidence>
<dbReference type="Proteomes" id="UP000244527">
    <property type="component" value="Chromosome"/>
</dbReference>
<organism evidence="6 7">
    <name type="scientific">Flavobacterium faecale</name>
    <dbReference type="NCBI Taxonomy" id="1355330"/>
    <lineage>
        <taxon>Bacteria</taxon>
        <taxon>Pseudomonadati</taxon>
        <taxon>Bacteroidota</taxon>
        <taxon>Flavobacteriia</taxon>
        <taxon>Flavobacteriales</taxon>
        <taxon>Flavobacteriaceae</taxon>
        <taxon>Flavobacterium</taxon>
    </lineage>
</organism>
<dbReference type="PROSITE" id="PS00523">
    <property type="entry name" value="SULFATASE_1"/>
    <property type="match status" value="1"/>
</dbReference>
<dbReference type="Pfam" id="PF00884">
    <property type="entry name" value="Sulfatase"/>
    <property type="match status" value="1"/>
</dbReference>
<dbReference type="InterPro" id="IPR017850">
    <property type="entry name" value="Alkaline_phosphatase_core_sf"/>
</dbReference>
<keyword evidence="4" id="KW-0106">Calcium</keyword>
<dbReference type="OrthoDB" id="9777768at2"/>
<sequence length="432" mass="48897">MLLLVTATTIAQKRPNIVLIMADDMGYECIGANGSTTYKTPNIDRIAAAGVRFDNCYSQPLCTPSRVKIMTGKSNFRNYEAFEYLNPNQVTFGNLLKDAGYATCIAGKWQLNGNKGDMPGNQDLNRPNHFGFGEYCLWQVNKGKSEGERFWNPLIVQNGKELPRDANAYGPDIFSNYIMDFIDRKADVPFLVYYPMALVHEPFMPTPDSPESKDPKLRNKRDPIYYKDMVAYTDKIVGKIQAKLKEKGLLENTLFIFTADNGSPGNIVSATDLGKIKGGKGKTIIHGNHVPFVASWPARMEAKRTEKGLISFADVLPSLCDAADVKANKFQSDGFSFLPLITNKDKKIQDEVFIHYTPRMNKLSQTRWVLNDTYKLYKDGRFFNTAKDPLEKEELKILSAKEEEIKAGFQKVLDKREKEIPFELNNTEFKVK</sequence>
<dbReference type="InterPro" id="IPR024607">
    <property type="entry name" value="Sulfatase_CS"/>
</dbReference>
<dbReference type="AlphaFoldDB" id="A0A2S1LIW7"/>
<dbReference type="EMBL" id="CP020918">
    <property type="protein sequence ID" value="AWG23679.1"/>
    <property type="molecule type" value="Genomic_DNA"/>
</dbReference>
<dbReference type="InterPro" id="IPR050738">
    <property type="entry name" value="Sulfatase"/>
</dbReference>
<reference evidence="6 7" key="1">
    <citation type="submission" date="2017-04" db="EMBL/GenBank/DDBJ databases">
        <title>Compelte genome sequence of WV33.</title>
        <authorList>
            <person name="Lee P.C."/>
        </authorList>
    </citation>
    <scope>NUCLEOTIDE SEQUENCE [LARGE SCALE GENOMIC DNA]</scope>
    <source>
        <strain evidence="6 7">WV33</strain>
    </source>
</reference>
<comment type="similarity">
    <text evidence="1">Belongs to the sulfatase family.</text>
</comment>
<evidence type="ECO:0000256" key="2">
    <source>
        <dbReference type="ARBA" id="ARBA00022723"/>
    </source>
</evidence>
<dbReference type="GO" id="GO:0046872">
    <property type="term" value="F:metal ion binding"/>
    <property type="evidence" value="ECO:0007669"/>
    <property type="project" value="UniProtKB-KW"/>
</dbReference>
<evidence type="ECO:0000256" key="4">
    <source>
        <dbReference type="ARBA" id="ARBA00022837"/>
    </source>
</evidence>
<proteinExistence type="inferred from homology"/>
<dbReference type="SUPFAM" id="SSF53649">
    <property type="entry name" value="Alkaline phosphatase-like"/>
    <property type="match status" value="1"/>
</dbReference>
<keyword evidence="3" id="KW-0378">Hydrolase</keyword>
<feature type="domain" description="Sulfatase N-terminal" evidence="5">
    <location>
        <begin position="15"/>
        <end position="325"/>
    </location>
</feature>
<dbReference type="KEGG" id="ffa:FFWV33_15120"/>
<keyword evidence="2" id="KW-0479">Metal-binding</keyword>
<keyword evidence="7" id="KW-1185">Reference proteome</keyword>
<protein>
    <submittedName>
        <fullName evidence="6">Arylsulfatase A</fullName>
    </submittedName>
</protein>
<evidence type="ECO:0000256" key="3">
    <source>
        <dbReference type="ARBA" id="ARBA00022801"/>
    </source>
</evidence>
<accession>A0A2S1LIW7</accession>
<dbReference type="GO" id="GO:0004065">
    <property type="term" value="F:arylsulfatase activity"/>
    <property type="evidence" value="ECO:0007669"/>
    <property type="project" value="TreeGrafter"/>
</dbReference>
<dbReference type="CDD" id="cd16151">
    <property type="entry name" value="sulfatase_like"/>
    <property type="match status" value="1"/>
</dbReference>
<evidence type="ECO:0000313" key="6">
    <source>
        <dbReference type="EMBL" id="AWG23679.1"/>
    </source>
</evidence>
<evidence type="ECO:0000256" key="1">
    <source>
        <dbReference type="ARBA" id="ARBA00008779"/>
    </source>
</evidence>